<keyword evidence="3 5" id="KW-1133">Transmembrane helix</keyword>
<keyword evidence="2 5" id="KW-0812">Transmembrane</keyword>
<comment type="caution">
    <text evidence="6">The sequence shown here is derived from an EMBL/GenBank/DDBJ whole genome shotgun (WGS) entry which is preliminary data.</text>
</comment>
<dbReference type="GO" id="GO:0016020">
    <property type="term" value="C:membrane"/>
    <property type="evidence" value="ECO:0007669"/>
    <property type="project" value="UniProtKB-SubCell"/>
</dbReference>
<evidence type="ECO:0000256" key="4">
    <source>
        <dbReference type="ARBA" id="ARBA00023136"/>
    </source>
</evidence>
<name>A0AAV1IL06_9CHLO</name>
<protein>
    <submittedName>
        <fullName evidence="6">Uncharacterized protein</fullName>
    </submittedName>
</protein>
<dbReference type="PANTHER" id="PTHR11132">
    <property type="entry name" value="SOLUTE CARRIER FAMILY 35"/>
    <property type="match status" value="1"/>
</dbReference>
<sequence>MIEKTIGDVGLYVAWLLGTKWILSCGTGYGFMFPICLGCCNIGVSMVSMSGIFAHGKAVSKQIELWERHWRAMLALGALLALDVLLQYSSLVNQSLTLNQIIRAIVPAFMGIGVIVIERRLPPPAEFATLALLGLGVGMAMWEGTAVGSPYASMCCMTSAACHTAVIYFSGKLFGDAMPAEAAFSLLGAALACLLPLFFYKEAVQVGKFWKMAGGHAFVVLFISSTVTALYAHVTCHTMTRPDDYLIRAEAKYISVLLSAFFLLGEKSVYTPLLTLGCALALGATYAFKQVRQHSQGSLDAAAASERSHQQQGKSEGILSFAMKSIVRLC</sequence>
<evidence type="ECO:0000313" key="6">
    <source>
        <dbReference type="EMBL" id="CAK0786619.1"/>
    </source>
</evidence>
<evidence type="ECO:0000313" key="7">
    <source>
        <dbReference type="Proteomes" id="UP001314263"/>
    </source>
</evidence>
<feature type="transmembrane region" description="Helical" evidence="5">
    <location>
        <begin position="270"/>
        <end position="288"/>
    </location>
</feature>
<evidence type="ECO:0000256" key="2">
    <source>
        <dbReference type="ARBA" id="ARBA00022692"/>
    </source>
</evidence>
<dbReference type="Proteomes" id="UP001314263">
    <property type="component" value="Unassembled WGS sequence"/>
</dbReference>
<dbReference type="InterPro" id="IPR050186">
    <property type="entry name" value="TPT_transporter"/>
</dbReference>
<keyword evidence="7" id="KW-1185">Reference proteome</keyword>
<feature type="transmembrane region" description="Helical" evidence="5">
    <location>
        <begin position="212"/>
        <end position="233"/>
    </location>
</feature>
<feature type="transmembrane region" description="Helical" evidence="5">
    <location>
        <begin position="70"/>
        <end position="88"/>
    </location>
</feature>
<feature type="transmembrane region" description="Helical" evidence="5">
    <location>
        <begin position="124"/>
        <end position="142"/>
    </location>
</feature>
<feature type="transmembrane region" description="Helical" evidence="5">
    <location>
        <begin position="182"/>
        <end position="200"/>
    </location>
</feature>
<keyword evidence="4 5" id="KW-0472">Membrane</keyword>
<reference evidence="6 7" key="1">
    <citation type="submission" date="2023-10" db="EMBL/GenBank/DDBJ databases">
        <authorList>
            <person name="Maclean D."/>
            <person name="Macfadyen A."/>
        </authorList>
    </citation>
    <scope>NUCLEOTIDE SEQUENCE [LARGE SCALE GENOMIC DNA]</scope>
</reference>
<evidence type="ECO:0000256" key="3">
    <source>
        <dbReference type="ARBA" id="ARBA00022989"/>
    </source>
</evidence>
<feature type="transmembrane region" description="Helical" evidence="5">
    <location>
        <begin position="21"/>
        <end position="49"/>
    </location>
</feature>
<accession>A0AAV1IL06</accession>
<dbReference type="AlphaFoldDB" id="A0AAV1IL06"/>
<evidence type="ECO:0000256" key="1">
    <source>
        <dbReference type="ARBA" id="ARBA00004141"/>
    </source>
</evidence>
<evidence type="ECO:0000256" key="5">
    <source>
        <dbReference type="SAM" id="Phobius"/>
    </source>
</evidence>
<proteinExistence type="predicted"/>
<dbReference type="EMBL" id="CAUYUE010000015">
    <property type="protein sequence ID" value="CAK0786619.1"/>
    <property type="molecule type" value="Genomic_DNA"/>
</dbReference>
<organism evidence="6 7">
    <name type="scientific">Coccomyxa viridis</name>
    <dbReference type="NCBI Taxonomy" id="1274662"/>
    <lineage>
        <taxon>Eukaryota</taxon>
        <taxon>Viridiplantae</taxon>
        <taxon>Chlorophyta</taxon>
        <taxon>core chlorophytes</taxon>
        <taxon>Trebouxiophyceae</taxon>
        <taxon>Trebouxiophyceae incertae sedis</taxon>
        <taxon>Coccomyxaceae</taxon>
        <taxon>Coccomyxa</taxon>
    </lineage>
</organism>
<feature type="transmembrane region" description="Helical" evidence="5">
    <location>
        <begin position="100"/>
        <end position="117"/>
    </location>
</feature>
<comment type="subcellular location">
    <subcellularLocation>
        <location evidence="1">Membrane</location>
        <topology evidence="1">Multi-pass membrane protein</topology>
    </subcellularLocation>
</comment>
<gene>
    <name evidence="6" type="ORF">CVIRNUC_009833</name>
</gene>